<proteinExistence type="predicted"/>
<dbReference type="InterPro" id="IPR003154">
    <property type="entry name" value="S1/P1nuclease"/>
</dbReference>
<keyword evidence="4" id="KW-0378">Hydrolase</keyword>
<evidence type="ECO:0008006" key="9">
    <source>
        <dbReference type="Google" id="ProtNLM"/>
    </source>
</evidence>
<protein>
    <recommendedName>
        <fullName evidence="9">S1/P1 Nuclease</fullName>
    </recommendedName>
</protein>
<dbReference type="SUPFAM" id="SSF48537">
    <property type="entry name" value="Phospholipase C/P1 nuclease"/>
    <property type="match status" value="1"/>
</dbReference>
<dbReference type="PANTHER" id="PTHR33146:SF26">
    <property type="entry name" value="ENDONUCLEASE 4"/>
    <property type="match status" value="1"/>
</dbReference>
<keyword evidence="5" id="KW-1015">Disulfide bond</keyword>
<gene>
    <name evidence="7" type="ORF">FHS31_000050</name>
</gene>
<keyword evidence="3" id="KW-0255">Endonuclease</keyword>
<sequence length="363" mass="39252">MCSGEGRSVGLSAPRLTVQGSGLRRSTGSLIEACSRLARIPTASFRKPQLPQLRRWLAPLLALLALLGLTTPAAAWWEYGHQTVAEIAMSQVQPLTRADILALLKQDKKLETPTCPAHTIEQASVWPDCIKTLGDRFSYVFAWHFQDVETCKPFDTKSACANGACVSAQIARAQRMLADRKLPARDRLTALALLVHFVGDLHQPLHAVEHDNDQGGNKVKASYGAVTGTNLHSIWDGLLADRAISTAPPGPKGILSEISSEQRKALAAGTIEDWGRESWEIAKTDVYGPVEKDICAPTPKTPVVMDEATIEKEVPVLRLQIAKGGLRLARLLDEALDGDHPEVAHPPKPPKVIPVVAPTTPAS</sequence>
<dbReference type="Gene3D" id="1.10.575.10">
    <property type="entry name" value="P1 Nuclease"/>
    <property type="match status" value="1"/>
</dbReference>
<evidence type="ECO:0000313" key="8">
    <source>
        <dbReference type="Proteomes" id="UP000727456"/>
    </source>
</evidence>
<dbReference type="Proteomes" id="UP000727456">
    <property type="component" value="Unassembled WGS sequence"/>
</dbReference>
<dbReference type="CDD" id="cd11010">
    <property type="entry name" value="S1-P1_nuclease"/>
    <property type="match status" value="1"/>
</dbReference>
<evidence type="ECO:0000256" key="2">
    <source>
        <dbReference type="ARBA" id="ARBA00022723"/>
    </source>
</evidence>
<dbReference type="InterPro" id="IPR008947">
    <property type="entry name" value="PLipase_C/P1_nuclease_dom_sf"/>
</dbReference>
<dbReference type="Pfam" id="PF02265">
    <property type="entry name" value="S1-P1_nuclease"/>
    <property type="match status" value="1"/>
</dbReference>
<dbReference type="PANTHER" id="PTHR33146">
    <property type="entry name" value="ENDONUCLEASE 4"/>
    <property type="match status" value="1"/>
</dbReference>
<reference evidence="7 8" key="1">
    <citation type="submission" date="2020-03" db="EMBL/GenBank/DDBJ databases">
        <title>Genomic Encyclopedia of Type Strains, Phase III (KMG-III): the genomes of soil and plant-associated and newly described type strains.</title>
        <authorList>
            <person name="Whitman W."/>
        </authorList>
    </citation>
    <scope>NUCLEOTIDE SEQUENCE [LARGE SCALE GENOMIC DNA]</scope>
    <source>
        <strain evidence="7 8">CECT 8804</strain>
    </source>
</reference>
<keyword evidence="2" id="KW-0479">Metal-binding</keyword>
<dbReference type="EMBL" id="JAAOZC010000001">
    <property type="protein sequence ID" value="NIJ06468.1"/>
    <property type="molecule type" value="Genomic_DNA"/>
</dbReference>
<evidence type="ECO:0000256" key="5">
    <source>
        <dbReference type="ARBA" id="ARBA00023157"/>
    </source>
</evidence>
<evidence type="ECO:0000256" key="1">
    <source>
        <dbReference type="ARBA" id="ARBA00022722"/>
    </source>
</evidence>
<keyword evidence="1" id="KW-0540">Nuclease</keyword>
<comment type="caution">
    <text evidence="7">The sequence shown here is derived from an EMBL/GenBank/DDBJ whole genome shotgun (WGS) entry which is preliminary data.</text>
</comment>
<evidence type="ECO:0000256" key="3">
    <source>
        <dbReference type="ARBA" id="ARBA00022759"/>
    </source>
</evidence>
<accession>A0ABX0TMZ0</accession>
<evidence type="ECO:0000313" key="7">
    <source>
        <dbReference type="EMBL" id="NIJ06468.1"/>
    </source>
</evidence>
<name>A0ABX0TMZ0_9SPHN</name>
<organism evidence="7 8">
    <name type="scientific">Sphingomonas vulcanisoli</name>
    <dbReference type="NCBI Taxonomy" id="1658060"/>
    <lineage>
        <taxon>Bacteria</taxon>
        <taxon>Pseudomonadati</taxon>
        <taxon>Pseudomonadota</taxon>
        <taxon>Alphaproteobacteria</taxon>
        <taxon>Sphingomonadales</taxon>
        <taxon>Sphingomonadaceae</taxon>
        <taxon>Sphingomonas</taxon>
    </lineage>
</organism>
<evidence type="ECO:0000256" key="6">
    <source>
        <dbReference type="ARBA" id="ARBA00023180"/>
    </source>
</evidence>
<evidence type="ECO:0000256" key="4">
    <source>
        <dbReference type="ARBA" id="ARBA00022801"/>
    </source>
</evidence>
<keyword evidence="6" id="KW-0325">Glycoprotein</keyword>
<keyword evidence="8" id="KW-1185">Reference proteome</keyword>